<feature type="compositionally biased region" description="Basic and acidic residues" evidence="1">
    <location>
        <begin position="15"/>
        <end position="31"/>
    </location>
</feature>
<dbReference type="Proteomes" id="UP000799302">
    <property type="component" value="Unassembled WGS sequence"/>
</dbReference>
<feature type="compositionally biased region" description="Low complexity" evidence="1">
    <location>
        <begin position="544"/>
        <end position="553"/>
    </location>
</feature>
<feature type="region of interest" description="Disordered" evidence="1">
    <location>
        <begin position="1"/>
        <end position="46"/>
    </location>
</feature>
<dbReference type="CDD" id="cd16018">
    <property type="entry name" value="Enpp"/>
    <property type="match status" value="1"/>
</dbReference>
<keyword evidence="2" id="KW-0812">Transmembrane</keyword>
<keyword evidence="4" id="KW-1185">Reference proteome</keyword>
<evidence type="ECO:0000313" key="3">
    <source>
        <dbReference type="EMBL" id="KAF2675277.1"/>
    </source>
</evidence>
<dbReference type="PANTHER" id="PTHR10151:SF120">
    <property type="entry name" value="BIS(5'-ADENOSYL)-TRIPHOSPHATASE"/>
    <property type="match status" value="1"/>
</dbReference>
<evidence type="ECO:0000256" key="1">
    <source>
        <dbReference type="SAM" id="MobiDB-lite"/>
    </source>
</evidence>
<organism evidence="3 4">
    <name type="scientific">Microthyrium microscopicum</name>
    <dbReference type="NCBI Taxonomy" id="703497"/>
    <lineage>
        <taxon>Eukaryota</taxon>
        <taxon>Fungi</taxon>
        <taxon>Dikarya</taxon>
        <taxon>Ascomycota</taxon>
        <taxon>Pezizomycotina</taxon>
        <taxon>Dothideomycetes</taxon>
        <taxon>Dothideomycetes incertae sedis</taxon>
        <taxon>Microthyriales</taxon>
        <taxon>Microthyriaceae</taxon>
        <taxon>Microthyrium</taxon>
    </lineage>
</organism>
<dbReference type="Pfam" id="PF01663">
    <property type="entry name" value="Phosphodiest"/>
    <property type="match status" value="1"/>
</dbReference>
<feature type="compositionally biased region" description="Basic and acidic residues" evidence="1">
    <location>
        <begin position="565"/>
        <end position="581"/>
    </location>
</feature>
<dbReference type="GO" id="GO:0047429">
    <property type="term" value="F:nucleoside triphosphate diphosphatase activity"/>
    <property type="evidence" value="ECO:0007669"/>
    <property type="project" value="TreeGrafter"/>
</dbReference>
<dbReference type="OrthoDB" id="415411at2759"/>
<dbReference type="InterPro" id="IPR002591">
    <property type="entry name" value="Phosphodiest/P_Trfase"/>
</dbReference>
<proteinExistence type="predicted"/>
<dbReference type="AlphaFoldDB" id="A0A6A6UV31"/>
<name>A0A6A6UV31_9PEZI</name>
<accession>A0A6A6UV31</accession>
<gene>
    <name evidence="3" type="ORF">BT63DRAFT_366662</name>
</gene>
<reference evidence="3" key="1">
    <citation type="journal article" date="2020" name="Stud. Mycol.">
        <title>101 Dothideomycetes genomes: a test case for predicting lifestyles and emergence of pathogens.</title>
        <authorList>
            <person name="Haridas S."/>
            <person name="Albert R."/>
            <person name="Binder M."/>
            <person name="Bloem J."/>
            <person name="Labutti K."/>
            <person name="Salamov A."/>
            <person name="Andreopoulos B."/>
            <person name="Baker S."/>
            <person name="Barry K."/>
            <person name="Bills G."/>
            <person name="Bluhm B."/>
            <person name="Cannon C."/>
            <person name="Castanera R."/>
            <person name="Culley D."/>
            <person name="Daum C."/>
            <person name="Ezra D."/>
            <person name="Gonzalez J."/>
            <person name="Henrissat B."/>
            <person name="Kuo A."/>
            <person name="Liang C."/>
            <person name="Lipzen A."/>
            <person name="Lutzoni F."/>
            <person name="Magnuson J."/>
            <person name="Mondo S."/>
            <person name="Nolan M."/>
            <person name="Ohm R."/>
            <person name="Pangilinan J."/>
            <person name="Park H.-J."/>
            <person name="Ramirez L."/>
            <person name="Alfaro M."/>
            <person name="Sun H."/>
            <person name="Tritt A."/>
            <person name="Yoshinaga Y."/>
            <person name="Zwiers L.-H."/>
            <person name="Turgeon B."/>
            <person name="Goodwin S."/>
            <person name="Spatafora J."/>
            <person name="Crous P."/>
            <person name="Grigoriev I."/>
        </authorList>
    </citation>
    <scope>NUCLEOTIDE SEQUENCE</scope>
    <source>
        <strain evidence="3">CBS 115976</strain>
    </source>
</reference>
<feature type="compositionally biased region" description="Basic residues" evidence="1">
    <location>
        <begin position="1"/>
        <end position="14"/>
    </location>
</feature>
<feature type="transmembrane region" description="Helical" evidence="2">
    <location>
        <begin position="63"/>
        <end position="81"/>
    </location>
</feature>
<evidence type="ECO:0000256" key="2">
    <source>
        <dbReference type="SAM" id="Phobius"/>
    </source>
</evidence>
<dbReference type="EMBL" id="MU004230">
    <property type="protein sequence ID" value="KAF2675277.1"/>
    <property type="molecule type" value="Genomic_DNA"/>
</dbReference>
<dbReference type="SUPFAM" id="SSF53649">
    <property type="entry name" value="Alkaline phosphatase-like"/>
    <property type="match status" value="1"/>
</dbReference>
<keyword evidence="2" id="KW-1133">Transmembrane helix</keyword>
<dbReference type="FunFam" id="3.30.1360.180:FF:000003">
    <property type="entry name" value="Type I phosphodiesterase/nucleotide pyrophosphatase family protein"/>
    <property type="match status" value="1"/>
</dbReference>
<dbReference type="PANTHER" id="PTHR10151">
    <property type="entry name" value="ECTONUCLEOTIDE PYROPHOSPHATASE/PHOSPHODIESTERASE"/>
    <property type="match status" value="1"/>
</dbReference>
<dbReference type="GO" id="GO:0017111">
    <property type="term" value="F:ribonucleoside triphosphate phosphatase activity"/>
    <property type="evidence" value="ECO:0007669"/>
    <property type="project" value="TreeGrafter"/>
</dbReference>
<keyword evidence="2" id="KW-0472">Membrane</keyword>
<feature type="compositionally biased region" description="Pro residues" evidence="1">
    <location>
        <begin position="554"/>
        <end position="564"/>
    </location>
</feature>
<dbReference type="GO" id="GO:0009141">
    <property type="term" value="P:nucleoside triphosphate metabolic process"/>
    <property type="evidence" value="ECO:0007669"/>
    <property type="project" value="TreeGrafter"/>
</dbReference>
<dbReference type="Gene3D" id="3.30.1360.180">
    <property type="match status" value="1"/>
</dbReference>
<sequence length="607" mass="67808">MYHRPTRLRRRQRGRREARGEMVYDTEERGSISRSSSETDDLRPLKEARMVDEPRAKSKLARVLVHVGIIVFLLSILYGAYAATRNLRATKESAVKLVSNGTSLFAPTTLLISLDGFRADFLQRGLSPTLNAFVREGVSSLYMLPPFPSVTFVSHYTMATGLYPELHGIVGNSFWDPAMKDTFSYTDPKALKPEWWGGEPFWVTAEKQGIKTAIHMFPGSEAHIGNVDLAYVDKFNQTEALDNKVSRVLGWLDLPGPKSVETIKDAPRPQLIVAYVPDVDADGHAFGPNSTEVRDSIVKADDMLTKIFDGLKDRNLTDIVNVIIVSDHGMATTSVDRLIQLDDLVDMDKIEHTDGWPLYGLRPKKDADIEPIYHQLKAHAEENPYIEVYHKDKDMPAEYHFSNNPRIAPIWVVPQTGWAIVKKDEFNVEQAKNEGIVYSPRGLHGYDFRHPLMRAIFVARGPAFPHAPHSRIEAFPNINVYNIVCDSIGLKPVPNNGTVRLPLKPLGLHSDPHAPTLEVPEDLPEKGPGSVPTAPVSAKSSAISPTQSPTESPTQPPVPSPVVPEPKKDEDTKETEKPKSIWDWLKDSWDELKDKVEGIFKGEESSD</sequence>
<feature type="region of interest" description="Disordered" evidence="1">
    <location>
        <begin position="511"/>
        <end position="581"/>
    </location>
</feature>
<dbReference type="Gene3D" id="3.40.720.10">
    <property type="entry name" value="Alkaline Phosphatase, subunit A"/>
    <property type="match status" value="1"/>
</dbReference>
<evidence type="ECO:0000313" key="4">
    <source>
        <dbReference type="Proteomes" id="UP000799302"/>
    </source>
</evidence>
<dbReference type="InterPro" id="IPR017850">
    <property type="entry name" value="Alkaline_phosphatase_core_sf"/>
</dbReference>
<protein>
    <submittedName>
        <fullName evidence="3">Phosphodiest-domain-containing protein</fullName>
    </submittedName>
</protein>